<dbReference type="AlphaFoldDB" id="A0A4P2QGS0"/>
<name>A0A4P2QGS0_SORCE</name>
<accession>A0A4P2QGS0</accession>
<sequence>MIAAHPGPWTLTVRPENPEGLALWRRTTAEFESISVDEREERGADGIVRTRFSFTMPARLPR</sequence>
<proteinExistence type="predicted"/>
<dbReference type="EMBL" id="CP012672">
    <property type="protein sequence ID" value="AUX29074.1"/>
    <property type="molecule type" value="Genomic_DNA"/>
</dbReference>
<evidence type="ECO:0000313" key="2">
    <source>
        <dbReference type="Proteomes" id="UP000295497"/>
    </source>
</evidence>
<organism evidence="1 2">
    <name type="scientific">Sorangium cellulosum</name>
    <name type="common">Polyangium cellulosum</name>
    <dbReference type="NCBI Taxonomy" id="56"/>
    <lineage>
        <taxon>Bacteria</taxon>
        <taxon>Pseudomonadati</taxon>
        <taxon>Myxococcota</taxon>
        <taxon>Polyangia</taxon>
        <taxon>Polyangiales</taxon>
        <taxon>Polyangiaceae</taxon>
        <taxon>Sorangium</taxon>
    </lineage>
</organism>
<protein>
    <submittedName>
        <fullName evidence="1">Uncharacterized protein</fullName>
    </submittedName>
</protein>
<gene>
    <name evidence="1" type="ORF">SOCE836_011600</name>
</gene>
<evidence type="ECO:0000313" key="1">
    <source>
        <dbReference type="EMBL" id="AUX29074.1"/>
    </source>
</evidence>
<dbReference type="RefSeq" id="WP_129573306.1">
    <property type="nucleotide sequence ID" value="NZ_CP012672.1"/>
</dbReference>
<reference evidence="1 2" key="1">
    <citation type="submission" date="2015-09" db="EMBL/GenBank/DDBJ databases">
        <title>Sorangium comparison.</title>
        <authorList>
            <person name="Zaburannyi N."/>
            <person name="Bunk B."/>
            <person name="Overmann J."/>
            <person name="Mueller R."/>
        </authorList>
    </citation>
    <scope>NUCLEOTIDE SEQUENCE [LARGE SCALE GENOMIC DNA]</scope>
    <source>
        <strain evidence="1 2">So ce836</strain>
    </source>
</reference>
<dbReference type="Proteomes" id="UP000295497">
    <property type="component" value="Chromosome"/>
</dbReference>